<name>A0A9P6DB96_PLEER</name>
<proteinExistence type="predicted"/>
<accession>A0A9P6DB96</accession>
<feature type="region of interest" description="Disordered" evidence="1">
    <location>
        <begin position="132"/>
        <end position="159"/>
    </location>
</feature>
<evidence type="ECO:0000256" key="1">
    <source>
        <dbReference type="SAM" id="MobiDB-lite"/>
    </source>
</evidence>
<dbReference type="AlphaFoldDB" id="A0A9P6DB96"/>
<dbReference type="EMBL" id="MU154669">
    <property type="protein sequence ID" value="KAF9489488.1"/>
    <property type="molecule type" value="Genomic_DNA"/>
</dbReference>
<sequence length="159" mass="16958">MFLGGEVNDTCEHDPRRCPSGSTNYVPNGLSRGAVFGPARLRQLGSTCAPNVPVNANYSVLHPASNPAAAVRPFSALSQAHTPPTSMSSRLQRPSACLRLPRPLTALRIVGGEPSTFGIPDERAAELAEAHRVQSARRPARESRVPGCRISARRAGLRT</sequence>
<dbReference type="Proteomes" id="UP000807025">
    <property type="component" value="Unassembled WGS sequence"/>
</dbReference>
<feature type="region of interest" description="Disordered" evidence="1">
    <location>
        <begin position="1"/>
        <end position="24"/>
    </location>
</feature>
<keyword evidence="3" id="KW-1185">Reference proteome</keyword>
<evidence type="ECO:0000313" key="2">
    <source>
        <dbReference type="EMBL" id="KAF9489488.1"/>
    </source>
</evidence>
<evidence type="ECO:0000313" key="3">
    <source>
        <dbReference type="Proteomes" id="UP000807025"/>
    </source>
</evidence>
<organism evidence="2 3">
    <name type="scientific">Pleurotus eryngii</name>
    <name type="common">Boletus of the steppes</name>
    <dbReference type="NCBI Taxonomy" id="5323"/>
    <lineage>
        <taxon>Eukaryota</taxon>
        <taxon>Fungi</taxon>
        <taxon>Dikarya</taxon>
        <taxon>Basidiomycota</taxon>
        <taxon>Agaricomycotina</taxon>
        <taxon>Agaricomycetes</taxon>
        <taxon>Agaricomycetidae</taxon>
        <taxon>Agaricales</taxon>
        <taxon>Pleurotineae</taxon>
        <taxon>Pleurotaceae</taxon>
        <taxon>Pleurotus</taxon>
    </lineage>
</organism>
<comment type="caution">
    <text evidence="2">The sequence shown here is derived from an EMBL/GenBank/DDBJ whole genome shotgun (WGS) entry which is preliminary data.</text>
</comment>
<gene>
    <name evidence="2" type="ORF">BDN71DRAFT_1593395</name>
</gene>
<protein>
    <submittedName>
        <fullName evidence="2">Uncharacterized protein</fullName>
    </submittedName>
</protein>
<reference evidence="2" key="1">
    <citation type="submission" date="2020-11" db="EMBL/GenBank/DDBJ databases">
        <authorList>
            <consortium name="DOE Joint Genome Institute"/>
            <person name="Ahrendt S."/>
            <person name="Riley R."/>
            <person name="Andreopoulos W."/>
            <person name="Labutti K."/>
            <person name="Pangilinan J."/>
            <person name="Ruiz-Duenas F.J."/>
            <person name="Barrasa J.M."/>
            <person name="Sanchez-Garcia M."/>
            <person name="Camarero S."/>
            <person name="Miyauchi S."/>
            <person name="Serrano A."/>
            <person name="Linde D."/>
            <person name="Babiker R."/>
            <person name="Drula E."/>
            <person name="Ayuso-Fernandez I."/>
            <person name="Pacheco R."/>
            <person name="Padilla G."/>
            <person name="Ferreira P."/>
            <person name="Barriuso J."/>
            <person name="Kellner H."/>
            <person name="Castanera R."/>
            <person name="Alfaro M."/>
            <person name="Ramirez L."/>
            <person name="Pisabarro A.G."/>
            <person name="Kuo A."/>
            <person name="Tritt A."/>
            <person name="Lipzen A."/>
            <person name="He G."/>
            <person name="Yan M."/>
            <person name="Ng V."/>
            <person name="Cullen D."/>
            <person name="Martin F."/>
            <person name="Rosso M.-N."/>
            <person name="Henrissat B."/>
            <person name="Hibbett D."/>
            <person name="Martinez A.T."/>
            <person name="Grigoriev I.V."/>
        </authorList>
    </citation>
    <scope>NUCLEOTIDE SEQUENCE</scope>
    <source>
        <strain evidence="2">ATCC 90797</strain>
    </source>
</reference>